<organism evidence="1 2">
    <name type="scientific">Candidatus Thiomargarita nelsonii</name>
    <dbReference type="NCBI Taxonomy" id="1003181"/>
    <lineage>
        <taxon>Bacteria</taxon>
        <taxon>Pseudomonadati</taxon>
        <taxon>Pseudomonadota</taxon>
        <taxon>Gammaproteobacteria</taxon>
        <taxon>Thiotrichales</taxon>
        <taxon>Thiotrichaceae</taxon>
        <taxon>Thiomargarita</taxon>
    </lineage>
</organism>
<comment type="caution">
    <text evidence="1">The sequence shown here is derived from an EMBL/GenBank/DDBJ whole genome shotgun (WGS) entry which is preliminary data.</text>
</comment>
<evidence type="ECO:0000313" key="2">
    <source>
        <dbReference type="Proteomes" id="UP000030428"/>
    </source>
</evidence>
<protein>
    <submittedName>
        <fullName evidence="1">Uncharacterized protein</fullName>
    </submittedName>
</protein>
<proteinExistence type="predicted"/>
<dbReference type="AlphaFoldDB" id="A0A0A6PCS0"/>
<dbReference type="Proteomes" id="UP000030428">
    <property type="component" value="Unassembled WGS sequence"/>
</dbReference>
<accession>A0A0A6PCS0</accession>
<keyword evidence="2" id="KW-1185">Reference proteome</keyword>
<dbReference type="EMBL" id="JSZA02000093">
    <property type="protein sequence ID" value="KHD08147.1"/>
    <property type="molecule type" value="Genomic_DNA"/>
</dbReference>
<gene>
    <name evidence="1" type="ORF">PN36_20975</name>
</gene>
<reference evidence="1 2" key="1">
    <citation type="journal article" date="2016" name="Front. Microbiol.">
        <title>Single-Cell (Meta-)Genomics of a Dimorphic Candidatus Thiomargarita nelsonii Reveals Genomic Plasticity.</title>
        <authorList>
            <person name="Flood B.E."/>
            <person name="Fliss P."/>
            <person name="Jones D.S."/>
            <person name="Dick G.J."/>
            <person name="Jain S."/>
            <person name="Kaster A.K."/>
            <person name="Winkel M."/>
            <person name="Mussmann M."/>
            <person name="Bailey J."/>
        </authorList>
    </citation>
    <scope>NUCLEOTIDE SEQUENCE [LARGE SCALE GENOMIC DNA]</scope>
    <source>
        <strain evidence="1">Hydrate Ridge</strain>
    </source>
</reference>
<sequence length="80" mass="9491">MPRKNTRTNRMMTTTQHYTQQLATEIQQTPVEYLPILLRIVKSYRESVTLNTAEESFRQAWKETLSGDTYPINRLWDGIE</sequence>
<evidence type="ECO:0000313" key="1">
    <source>
        <dbReference type="EMBL" id="KHD08147.1"/>
    </source>
</evidence>
<name>A0A0A6PCS0_9GAMM</name>